<feature type="binding site" evidence="6">
    <location>
        <position position="162"/>
    </location>
    <ligand>
        <name>NAD(+)</name>
        <dbReference type="ChEBI" id="CHEBI:57540"/>
    </ligand>
</feature>
<evidence type="ECO:0000256" key="5">
    <source>
        <dbReference type="ARBA" id="ARBA00047925"/>
    </source>
</evidence>
<evidence type="ECO:0000256" key="4">
    <source>
        <dbReference type="ARBA" id="ARBA00023027"/>
    </source>
</evidence>
<dbReference type="GO" id="GO:0005737">
    <property type="term" value="C:cytoplasm"/>
    <property type="evidence" value="ECO:0007669"/>
    <property type="project" value="UniProtKB-SubCell"/>
</dbReference>
<dbReference type="GO" id="GO:0046872">
    <property type="term" value="F:metal ion binding"/>
    <property type="evidence" value="ECO:0007669"/>
    <property type="project" value="UniProtKB-UniRule"/>
</dbReference>
<feature type="binding site" evidence="6">
    <location>
        <begin position="173"/>
        <end position="178"/>
    </location>
    <ligand>
        <name>NAD(+)</name>
        <dbReference type="ChEBI" id="CHEBI:57540"/>
    </ligand>
</feature>
<dbReference type="SUPFAM" id="SSF111331">
    <property type="entry name" value="NAD kinase/diacylglycerol kinase-like"/>
    <property type="match status" value="1"/>
</dbReference>
<dbReference type="RefSeq" id="WP_074663539.1">
    <property type="nucleotide sequence ID" value="NZ_FNAU01000016.1"/>
</dbReference>
<keyword evidence="1 6" id="KW-0808">Transferase</keyword>
<dbReference type="InterPro" id="IPR016064">
    <property type="entry name" value="NAD/diacylglycerol_kinase_sf"/>
</dbReference>
<dbReference type="InterPro" id="IPR002504">
    <property type="entry name" value="NADK"/>
</dbReference>
<evidence type="ECO:0000256" key="6">
    <source>
        <dbReference type="HAMAP-Rule" id="MF_00361"/>
    </source>
</evidence>
<dbReference type="Gene3D" id="2.60.200.30">
    <property type="entry name" value="Probable inorganic polyphosphate/atp-NAD kinase, domain 2"/>
    <property type="match status" value="1"/>
</dbReference>
<comment type="catalytic activity">
    <reaction evidence="5 6">
        <text>NAD(+) + ATP = ADP + NADP(+) + H(+)</text>
        <dbReference type="Rhea" id="RHEA:18629"/>
        <dbReference type="ChEBI" id="CHEBI:15378"/>
        <dbReference type="ChEBI" id="CHEBI:30616"/>
        <dbReference type="ChEBI" id="CHEBI:57540"/>
        <dbReference type="ChEBI" id="CHEBI:58349"/>
        <dbReference type="ChEBI" id="CHEBI:456216"/>
        <dbReference type="EC" id="2.7.1.23"/>
    </reaction>
</comment>
<dbReference type="NCBIfam" id="NF002892">
    <property type="entry name" value="PRK03372.1"/>
    <property type="match status" value="1"/>
</dbReference>
<dbReference type="GO" id="GO:0003951">
    <property type="term" value="F:NAD+ kinase activity"/>
    <property type="evidence" value="ECO:0007669"/>
    <property type="project" value="UniProtKB-UniRule"/>
</dbReference>
<dbReference type="GO" id="GO:0006741">
    <property type="term" value="P:NADP+ biosynthetic process"/>
    <property type="evidence" value="ECO:0007669"/>
    <property type="project" value="UniProtKB-UniRule"/>
</dbReference>
<dbReference type="AlphaFoldDB" id="A0A1G7E9K1"/>
<dbReference type="EC" id="2.7.1.23" evidence="6"/>
<organism evidence="8 9">
    <name type="scientific">Actinobaculum suis</name>
    <dbReference type="NCBI Taxonomy" id="1657"/>
    <lineage>
        <taxon>Bacteria</taxon>
        <taxon>Bacillati</taxon>
        <taxon>Actinomycetota</taxon>
        <taxon>Actinomycetes</taxon>
        <taxon>Actinomycetales</taxon>
        <taxon>Actinomycetaceae</taxon>
        <taxon>Actinobaculum</taxon>
    </lineage>
</organism>
<evidence type="ECO:0000256" key="1">
    <source>
        <dbReference type="ARBA" id="ARBA00022679"/>
    </source>
</evidence>
<dbReference type="Proteomes" id="UP001273799">
    <property type="component" value="Unassembled WGS sequence"/>
</dbReference>
<dbReference type="EMBL" id="FNAU01000016">
    <property type="protein sequence ID" value="SDE60352.1"/>
    <property type="molecule type" value="Genomic_DNA"/>
</dbReference>
<keyword evidence="6" id="KW-0547">Nucleotide-binding</keyword>
<evidence type="ECO:0000256" key="2">
    <source>
        <dbReference type="ARBA" id="ARBA00022777"/>
    </source>
</evidence>
<dbReference type="InterPro" id="IPR017438">
    <property type="entry name" value="ATP-NAD_kinase_N"/>
</dbReference>
<protein>
    <recommendedName>
        <fullName evidence="6">NAD kinase</fullName>
        <ecNumber evidence="6">2.7.1.23</ecNumber>
    </recommendedName>
    <alternativeName>
        <fullName evidence="6">ATP-dependent NAD kinase</fullName>
    </alternativeName>
</protein>
<dbReference type="GO" id="GO:0019674">
    <property type="term" value="P:NAD+ metabolic process"/>
    <property type="evidence" value="ECO:0007669"/>
    <property type="project" value="InterPro"/>
</dbReference>
<comment type="caution">
    <text evidence="6">Lacks conserved residue(s) required for the propagation of feature annotation.</text>
</comment>
<dbReference type="HAMAP" id="MF_00361">
    <property type="entry name" value="NAD_kinase"/>
    <property type="match status" value="1"/>
</dbReference>
<evidence type="ECO:0000313" key="8">
    <source>
        <dbReference type="EMBL" id="SDE60352.1"/>
    </source>
</evidence>
<evidence type="ECO:0000256" key="3">
    <source>
        <dbReference type="ARBA" id="ARBA00022857"/>
    </source>
</evidence>
<comment type="subcellular location">
    <subcellularLocation>
        <location evidence="6">Cytoplasm</location>
    </subcellularLocation>
</comment>
<feature type="active site" description="Proton acceptor" evidence="6">
    <location>
        <position position="58"/>
    </location>
</feature>
<reference evidence="8" key="2">
    <citation type="submission" date="2016-10" db="EMBL/GenBank/DDBJ databases">
        <authorList>
            <person name="de Groot N.N."/>
        </authorList>
    </citation>
    <scope>NUCLEOTIDE SEQUENCE [LARGE SCALE GENOMIC DNA]</scope>
    <source>
        <strain evidence="8">DSM 20639</strain>
    </source>
</reference>
<keyword evidence="4 6" id="KW-0520">NAD</keyword>
<dbReference type="InterPro" id="IPR017437">
    <property type="entry name" value="ATP-NAD_kinase_PpnK-typ_C"/>
</dbReference>
<dbReference type="PANTHER" id="PTHR20275:SF0">
    <property type="entry name" value="NAD KINASE"/>
    <property type="match status" value="1"/>
</dbReference>
<feature type="binding site" evidence="6">
    <location>
        <begin position="58"/>
        <end position="59"/>
    </location>
    <ligand>
        <name>NAD(+)</name>
        <dbReference type="ChEBI" id="CHEBI:57540"/>
    </ligand>
</feature>
<feature type="binding site" evidence="6">
    <location>
        <position position="160"/>
    </location>
    <ligand>
        <name>NAD(+)</name>
        <dbReference type="ChEBI" id="CHEBI:57540"/>
    </ligand>
</feature>
<reference evidence="9" key="1">
    <citation type="submission" date="2016-10" db="EMBL/GenBank/DDBJ databases">
        <authorList>
            <person name="Varghese N."/>
        </authorList>
    </citation>
    <scope>NUCLEOTIDE SEQUENCE [LARGE SCALE GENOMIC DNA]</scope>
    <source>
        <strain evidence="9">DSM 20639</strain>
    </source>
</reference>
<comment type="function">
    <text evidence="6">Involved in the regulation of the intracellular balance of NAD and NADP, and is a key enzyme in the biosynthesis of NADP. Catalyzes specifically the phosphorylation on 2'-hydroxyl of the adenosine moiety of NAD to yield NADP.</text>
</comment>
<dbReference type="PANTHER" id="PTHR20275">
    <property type="entry name" value="NAD KINASE"/>
    <property type="match status" value="1"/>
</dbReference>
<accession>A0A1G7E9K1</accession>
<dbReference type="EMBL" id="JAWNFU010000002">
    <property type="protein sequence ID" value="MDY5153019.1"/>
    <property type="molecule type" value="Genomic_DNA"/>
</dbReference>
<reference evidence="7" key="3">
    <citation type="submission" date="2023-10" db="EMBL/GenBank/DDBJ databases">
        <title>Whole Genome based description of the genera Actinobaculum and Actinotignum reveals a complex phylogenetic relationship within the species included in the genus Actinotignum.</title>
        <authorList>
            <person name="Jensen C.S."/>
            <person name="Dargis R."/>
            <person name="Kemp M."/>
            <person name="Christensen J.J."/>
        </authorList>
    </citation>
    <scope>NUCLEOTIDE SEQUENCE</scope>
    <source>
        <strain evidence="7">Actinobaculum_suis_CCUG19206T</strain>
    </source>
</reference>
<keyword evidence="2 6" id="KW-0418">Kinase</keyword>
<feature type="binding site" evidence="6">
    <location>
        <position position="63"/>
    </location>
    <ligand>
        <name>NAD(+)</name>
        <dbReference type="ChEBI" id="CHEBI:57540"/>
    </ligand>
</feature>
<feature type="binding site" evidence="6">
    <location>
        <position position="143"/>
    </location>
    <ligand>
        <name>NAD(+)</name>
        <dbReference type="ChEBI" id="CHEBI:57540"/>
    </ligand>
</feature>
<comment type="cofactor">
    <cofactor evidence="6">
        <name>a divalent metal cation</name>
        <dbReference type="ChEBI" id="CHEBI:60240"/>
    </cofactor>
</comment>
<dbReference type="Pfam" id="PF20143">
    <property type="entry name" value="NAD_kinase_C"/>
    <property type="match status" value="1"/>
</dbReference>
<dbReference type="GO" id="GO:0005524">
    <property type="term" value="F:ATP binding"/>
    <property type="evidence" value="ECO:0007669"/>
    <property type="project" value="UniProtKB-KW"/>
</dbReference>
<name>A0A1G7E9K1_9ACTO</name>
<dbReference type="Proteomes" id="UP000182744">
    <property type="component" value="Unassembled WGS sequence"/>
</dbReference>
<sequence>MSKQRKVSLVVNQALPENLVQSAQRAKELFTELGVKIDETETLEGAAGSDIILVLGGDGTLLRGAEIGRQVDAPVMAINYGHMGFLSEAEPAALPQVARRIAAGDWRVEERMTVDVMVRHPDGHTETGWALNEASVEKDSGSRLIEVSIGVDGRELSAFKADSVLISTPTGSTAYNFSAGGPVVWPDVEAMLLTPVAAHALFTRPLVVGPDSELEVRILRAGSIIWCDGRRGLAAPPGSVIRAVRGSNPVKLARLSDVPFSGRLVTRFELPVKGWSQTEVGQ</sequence>
<feature type="binding site" evidence="6">
    <location>
        <begin position="132"/>
        <end position="133"/>
    </location>
    <ligand>
        <name>NAD(+)</name>
        <dbReference type="ChEBI" id="CHEBI:57540"/>
    </ligand>
</feature>
<proteinExistence type="inferred from homology"/>
<keyword evidence="9" id="KW-1185">Reference proteome</keyword>
<keyword evidence="6" id="KW-0067">ATP-binding</keyword>
<comment type="similarity">
    <text evidence="6">Belongs to the NAD kinase family.</text>
</comment>
<dbReference type="GO" id="GO:0051287">
    <property type="term" value="F:NAD binding"/>
    <property type="evidence" value="ECO:0007669"/>
    <property type="project" value="UniProtKB-ARBA"/>
</dbReference>
<gene>
    <name evidence="6" type="primary">nadK</name>
    <name evidence="7" type="ORF">R6G71_03005</name>
    <name evidence="8" type="ORF">SAMN05421878_1166</name>
</gene>
<evidence type="ECO:0000313" key="9">
    <source>
        <dbReference type="Proteomes" id="UP000182744"/>
    </source>
</evidence>
<evidence type="ECO:0000313" key="7">
    <source>
        <dbReference type="EMBL" id="MDY5153019.1"/>
    </source>
</evidence>
<feature type="binding site" evidence="6">
    <location>
        <position position="197"/>
    </location>
    <ligand>
        <name>NAD(+)</name>
        <dbReference type="ChEBI" id="CHEBI:57540"/>
    </ligand>
</feature>
<dbReference type="Gene3D" id="3.40.50.10330">
    <property type="entry name" value="Probable inorganic polyphosphate/atp-NAD kinase, domain 1"/>
    <property type="match status" value="1"/>
</dbReference>
<dbReference type="Pfam" id="PF01513">
    <property type="entry name" value="NAD_kinase"/>
    <property type="match status" value="1"/>
</dbReference>
<keyword evidence="6" id="KW-0963">Cytoplasm</keyword>
<keyword evidence="3 6" id="KW-0521">NADP</keyword>